<reference evidence="2" key="1">
    <citation type="submission" date="2021-04" db="EMBL/GenBank/DDBJ databases">
        <authorList>
            <person name="Tunstrom K."/>
        </authorList>
    </citation>
    <scope>NUCLEOTIDE SEQUENCE</scope>
</reference>
<dbReference type="Proteomes" id="UP000691718">
    <property type="component" value="Unassembled WGS sequence"/>
</dbReference>
<dbReference type="AlphaFoldDB" id="A0A8S3W6G8"/>
<keyword evidence="3" id="KW-1185">Reference proteome</keyword>
<accession>A0A8S3W6G8</accession>
<dbReference type="Pfam" id="PF00171">
    <property type="entry name" value="Aldedh"/>
    <property type="match status" value="1"/>
</dbReference>
<dbReference type="OrthoDB" id="310895at2759"/>
<protein>
    <submittedName>
        <fullName evidence="2">(apollo) hypothetical protein</fullName>
    </submittedName>
</protein>
<gene>
    <name evidence="2" type="ORF">PAPOLLO_LOCUS2591</name>
</gene>
<evidence type="ECO:0000313" key="2">
    <source>
        <dbReference type="EMBL" id="CAG4943183.1"/>
    </source>
</evidence>
<proteinExistence type="predicted"/>
<dbReference type="GO" id="GO:0016491">
    <property type="term" value="F:oxidoreductase activity"/>
    <property type="evidence" value="ECO:0007669"/>
    <property type="project" value="InterPro"/>
</dbReference>
<comment type="caution">
    <text evidence="2">The sequence shown here is derived from an EMBL/GenBank/DDBJ whole genome shotgun (WGS) entry which is preliminary data.</text>
</comment>
<dbReference type="FunFam" id="3.40.605.10:FF:000026">
    <property type="entry name" value="Aldehyde dehydrogenase, putative"/>
    <property type="match status" value="1"/>
</dbReference>
<organism evidence="2 3">
    <name type="scientific">Parnassius apollo</name>
    <name type="common">Apollo butterfly</name>
    <name type="synonym">Papilio apollo</name>
    <dbReference type="NCBI Taxonomy" id="110799"/>
    <lineage>
        <taxon>Eukaryota</taxon>
        <taxon>Metazoa</taxon>
        <taxon>Ecdysozoa</taxon>
        <taxon>Arthropoda</taxon>
        <taxon>Hexapoda</taxon>
        <taxon>Insecta</taxon>
        <taxon>Pterygota</taxon>
        <taxon>Neoptera</taxon>
        <taxon>Endopterygota</taxon>
        <taxon>Lepidoptera</taxon>
        <taxon>Glossata</taxon>
        <taxon>Ditrysia</taxon>
        <taxon>Papilionoidea</taxon>
        <taxon>Papilionidae</taxon>
        <taxon>Parnassiinae</taxon>
        <taxon>Parnassini</taxon>
        <taxon>Parnassius</taxon>
        <taxon>Parnassius</taxon>
    </lineage>
</organism>
<evidence type="ECO:0000259" key="1">
    <source>
        <dbReference type="Pfam" id="PF00171"/>
    </source>
</evidence>
<name>A0A8S3W6G8_PARAO</name>
<dbReference type="InterPro" id="IPR015590">
    <property type="entry name" value="Aldehyde_DH_dom"/>
</dbReference>
<sequence>MLYPVNNQRSQKRPARRHRLGEHYNVFGNQVPFSGYKQSGIGRENGPYGIRNYTEVKSVIVKITEKNS</sequence>
<evidence type="ECO:0000313" key="3">
    <source>
        <dbReference type="Proteomes" id="UP000691718"/>
    </source>
</evidence>
<feature type="domain" description="Aldehyde dehydrogenase" evidence="1">
    <location>
        <begin position="25"/>
        <end position="59"/>
    </location>
</feature>
<dbReference type="EMBL" id="CAJQZP010000178">
    <property type="protein sequence ID" value="CAG4943183.1"/>
    <property type="molecule type" value="Genomic_DNA"/>
</dbReference>